<dbReference type="GO" id="GO:0030170">
    <property type="term" value="F:pyridoxal phosphate binding"/>
    <property type="evidence" value="ECO:0007669"/>
    <property type="project" value="InterPro"/>
</dbReference>
<dbReference type="InterPro" id="IPR015424">
    <property type="entry name" value="PyrdxlP-dep_Trfase"/>
</dbReference>
<dbReference type="Proteomes" id="UP000247781">
    <property type="component" value="Unassembled WGS sequence"/>
</dbReference>
<keyword evidence="8" id="KW-1185">Reference proteome</keyword>
<evidence type="ECO:0000256" key="4">
    <source>
        <dbReference type="ARBA" id="ARBA00023125"/>
    </source>
</evidence>
<reference evidence="8" key="1">
    <citation type="submission" date="2018-05" db="EMBL/GenBank/DDBJ databases">
        <authorList>
            <person name="Deangelis K."/>
            <person name="Huntemann M."/>
            <person name="Clum A."/>
            <person name="Pillay M."/>
            <person name="Palaniappan K."/>
            <person name="Varghese N."/>
            <person name="Mikhailova N."/>
            <person name="Stamatis D."/>
            <person name="Reddy T."/>
            <person name="Daum C."/>
            <person name="Shapiro N."/>
            <person name="Ivanova N."/>
            <person name="Kyrpides N."/>
            <person name="Woyke T."/>
        </authorList>
    </citation>
    <scope>NUCLEOTIDE SEQUENCE [LARGE SCALE GENOMIC DNA]</scope>
    <source>
        <strain evidence="8">GAS496</strain>
    </source>
</reference>
<evidence type="ECO:0000313" key="7">
    <source>
        <dbReference type="EMBL" id="PXX02402.1"/>
    </source>
</evidence>
<dbReference type="Pfam" id="PF00155">
    <property type="entry name" value="Aminotran_1_2"/>
    <property type="match status" value="1"/>
</dbReference>
<dbReference type="PRINTS" id="PR00035">
    <property type="entry name" value="HTHGNTR"/>
</dbReference>
<dbReference type="InterPro" id="IPR000524">
    <property type="entry name" value="Tscrpt_reg_HTH_GntR"/>
</dbReference>
<dbReference type="PANTHER" id="PTHR46577">
    <property type="entry name" value="HTH-TYPE TRANSCRIPTIONAL REGULATORY PROTEIN GABR"/>
    <property type="match status" value="1"/>
</dbReference>
<dbReference type="GO" id="GO:0003700">
    <property type="term" value="F:DNA-binding transcription factor activity"/>
    <property type="evidence" value="ECO:0007669"/>
    <property type="project" value="InterPro"/>
</dbReference>
<dbReference type="SUPFAM" id="SSF46785">
    <property type="entry name" value="Winged helix' DNA-binding domain"/>
    <property type="match status" value="1"/>
</dbReference>
<dbReference type="InterPro" id="IPR015421">
    <property type="entry name" value="PyrdxlP-dep_Trfase_major"/>
</dbReference>
<organism evidence="7 8">
    <name type="scientific">Mycolicibacterium moriokaense</name>
    <dbReference type="NCBI Taxonomy" id="39691"/>
    <lineage>
        <taxon>Bacteria</taxon>
        <taxon>Bacillati</taxon>
        <taxon>Actinomycetota</taxon>
        <taxon>Actinomycetes</taxon>
        <taxon>Mycobacteriales</taxon>
        <taxon>Mycobacteriaceae</taxon>
        <taxon>Mycolicibacterium</taxon>
    </lineage>
</organism>
<dbReference type="CDD" id="cd07377">
    <property type="entry name" value="WHTH_GntR"/>
    <property type="match status" value="1"/>
</dbReference>
<dbReference type="OrthoDB" id="199743at2"/>
<dbReference type="Pfam" id="PF00392">
    <property type="entry name" value="GntR"/>
    <property type="match status" value="1"/>
</dbReference>
<evidence type="ECO:0000256" key="1">
    <source>
        <dbReference type="ARBA" id="ARBA00005384"/>
    </source>
</evidence>
<accession>A0A318HGH5</accession>
<sequence>MTVQIGTRALDVDLLARELGNWRTSSRSGPAYQGLADGIRMLIIDGRLPVGARLPSERALADALRVSRTTVTAAYTQLGEDGYLNARRGARSTTALPVAPAATPITAAAPATLSLAEATLAAPAGAMMDAFAEAAREVMPYLHDIGVELTGVVPLREAIAERYCARGLPTEPDEIMVTTGALHAFGLILATYTQPGDRVLVEQPTYHGVLSAITTSGARPVPVAMTDDGWDLDAVHAAVRQLAPNLAYLVLDNHNPTGMTLSEAGRRRLGAIIAETRTRTIVDETIADMWLDRPMPPPMAAAMTARRDLVITVGSVSKSFWGGLRVGWIRAERSTLATIAAVRPSIDMGTAIVEQLAAAHLFARADELLPERRELLRHRRELLRSLLREHLPDWSPSPSHGGMSLWVRLPAPTSSALSAAASRLGLIVPPGPRFGVDGTLERFVRVPYTLPDDRLAEAVELLARAWHSVTGSSAPEPTALVV</sequence>
<keyword evidence="2" id="KW-0663">Pyridoxal phosphate</keyword>
<dbReference type="InterPro" id="IPR051446">
    <property type="entry name" value="HTH_trans_reg/aminotransferase"/>
</dbReference>
<dbReference type="RefSeq" id="WP_110319213.1">
    <property type="nucleotide sequence ID" value="NZ_QJJU01000025.1"/>
</dbReference>
<reference evidence="7 8" key="2">
    <citation type="submission" date="2018-06" db="EMBL/GenBank/DDBJ databases">
        <title>Sequencing of bacterial isolates from soil warming experiment in Harvard Forest, Massachusetts, USA.</title>
        <authorList>
            <person name="Deangelis K.PhD."/>
        </authorList>
    </citation>
    <scope>NUCLEOTIDE SEQUENCE [LARGE SCALE GENOMIC DNA]</scope>
    <source>
        <strain evidence="7 8">GAS496</strain>
    </source>
</reference>
<evidence type="ECO:0000313" key="8">
    <source>
        <dbReference type="Proteomes" id="UP000247781"/>
    </source>
</evidence>
<keyword evidence="4" id="KW-0238">DNA-binding</keyword>
<proteinExistence type="inferred from homology"/>
<dbReference type="CDD" id="cd00609">
    <property type="entry name" value="AAT_like"/>
    <property type="match status" value="1"/>
</dbReference>
<feature type="domain" description="HTH gntR-type" evidence="6">
    <location>
        <begin position="29"/>
        <end position="98"/>
    </location>
</feature>
<dbReference type="InterPro" id="IPR036388">
    <property type="entry name" value="WH-like_DNA-bd_sf"/>
</dbReference>
<dbReference type="AlphaFoldDB" id="A0A318HGH5"/>
<protein>
    <submittedName>
        <fullName evidence="7">GntR family transcriptional regulator</fullName>
    </submittedName>
</protein>
<evidence type="ECO:0000256" key="5">
    <source>
        <dbReference type="ARBA" id="ARBA00023163"/>
    </source>
</evidence>
<evidence type="ECO:0000256" key="3">
    <source>
        <dbReference type="ARBA" id="ARBA00023015"/>
    </source>
</evidence>
<keyword evidence="5" id="KW-0804">Transcription</keyword>
<dbReference type="Gene3D" id="1.10.10.10">
    <property type="entry name" value="Winged helix-like DNA-binding domain superfamily/Winged helix DNA-binding domain"/>
    <property type="match status" value="1"/>
</dbReference>
<evidence type="ECO:0000256" key="2">
    <source>
        <dbReference type="ARBA" id="ARBA00022898"/>
    </source>
</evidence>
<dbReference type="EMBL" id="QJJU01000025">
    <property type="protein sequence ID" value="PXX02402.1"/>
    <property type="molecule type" value="Genomic_DNA"/>
</dbReference>
<dbReference type="SMART" id="SM00345">
    <property type="entry name" value="HTH_GNTR"/>
    <property type="match status" value="1"/>
</dbReference>
<gene>
    <name evidence="7" type="ORF">C8E89_12564</name>
</gene>
<comment type="similarity">
    <text evidence="1">In the C-terminal section; belongs to the class-I pyridoxal-phosphate-dependent aminotransferase family.</text>
</comment>
<dbReference type="Gene3D" id="3.40.640.10">
    <property type="entry name" value="Type I PLP-dependent aspartate aminotransferase-like (Major domain)"/>
    <property type="match status" value="1"/>
</dbReference>
<dbReference type="PANTHER" id="PTHR46577:SF1">
    <property type="entry name" value="HTH-TYPE TRANSCRIPTIONAL REGULATORY PROTEIN GABR"/>
    <property type="match status" value="1"/>
</dbReference>
<dbReference type="GO" id="GO:0003677">
    <property type="term" value="F:DNA binding"/>
    <property type="evidence" value="ECO:0007669"/>
    <property type="project" value="UniProtKB-KW"/>
</dbReference>
<dbReference type="PROSITE" id="PS50949">
    <property type="entry name" value="HTH_GNTR"/>
    <property type="match status" value="1"/>
</dbReference>
<dbReference type="SUPFAM" id="SSF53383">
    <property type="entry name" value="PLP-dependent transferases"/>
    <property type="match status" value="1"/>
</dbReference>
<dbReference type="InterPro" id="IPR004839">
    <property type="entry name" value="Aminotransferase_I/II_large"/>
</dbReference>
<dbReference type="InterPro" id="IPR036390">
    <property type="entry name" value="WH_DNA-bd_sf"/>
</dbReference>
<evidence type="ECO:0000259" key="6">
    <source>
        <dbReference type="PROSITE" id="PS50949"/>
    </source>
</evidence>
<name>A0A318HGH5_9MYCO</name>
<keyword evidence="3" id="KW-0805">Transcription regulation</keyword>
<comment type="caution">
    <text evidence="7">The sequence shown here is derived from an EMBL/GenBank/DDBJ whole genome shotgun (WGS) entry which is preliminary data.</text>
</comment>